<protein>
    <submittedName>
        <fullName evidence="8">Uncharacterized protein</fullName>
    </submittedName>
</protein>
<evidence type="ECO:0000313" key="8">
    <source>
        <dbReference type="EMBL" id="RAL09279.1"/>
    </source>
</evidence>
<dbReference type="OrthoDB" id="66881at2759"/>
<evidence type="ECO:0000256" key="3">
    <source>
        <dbReference type="ARBA" id="ARBA00022630"/>
    </source>
</evidence>
<evidence type="ECO:0000256" key="7">
    <source>
        <dbReference type="ARBA" id="ARBA00023033"/>
    </source>
</evidence>
<dbReference type="InterPro" id="IPR050775">
    <property type="entry name" value="FAD-binding_Monooxygenases"/>
</dbReference>
<evidence type="ECO:0000313" key="9">
    <source>
        <dbReference type="Proteomes" id="UP000248961"/>
    </source>
</evidence>
<gene>
    <name evidence="8" type="ORF">BO97DRAFT_427550</name>
</gene>
<dbReference type="GeneID" id="37201501"/>
<evidence type="ECO:0000256" key="2">
    <source>
        <dbReference type="ARBA" id="ARBA00010139"/>
    </source>
</evidence>
<evidence type="ECO:0000256" key="5">
    <source>
        <dbReference type="ARBA" id="ARBA00022857"/>
    </source>
</evidence>
<proteinExistence type="inferred from homology"/>
<comment type="similarity">
    <text evidence="2">Belongs to the FAD-binding monooxygenase family.</text>
</comment>
<dbReference type="AlphaFoldDB" id="A0A395HP72"/>
<comment type="cofactor">
    <cofactor evidence="1">
        <name>FAD</name>
        <dbReference type="ChEBI" id="CHEBI:57692"/>
    </cofactor>
</comment>
<dbReference type="PANTHER" id="PTHR43098:SF3">
    <property type="entry name" value="L-ORNITHINE N(5)-MONOOXYGENASE-RELATED"/>
    <property type="match status" value="1"/>
</dbReference>
<keyword evidence="3" id="KW-0285">Flavoprotein</keyword>
<accession>A0A395HP72</accession>
<evidence type="ECO:0000256" key="6">
    <source>
        <dbReference type="ARBA" id="ARBA00023002"/>
    </source>
</evidence>
<keyword evidence="6" id="KW-0560">Oxidoreductase</keyword>
<evidence type="ECO:0000256" key="4">
    <source>
        <dbReference type="ARBA" id="ARBA00022827"/>
    </source>
</evidence>
<keyword evidence="4" id="KW-0274">FAD</keyword>
<keyword evidence="7" id="KW-0503">Monooxygenase</keyword>
<reference evidence="8 9" key="1">
    <citation type="submission" date="2018-02" db="EMBL/GenBank/DDBJ databases">
        <title>The genomes of Aspergillus section Nigri reveals drivers in fungal speciation.</title>
        <authorList>
            <consortium name="DOE Joint Genome Institute"/>
            <person name="Vesth T.C."/>
            <person name="Nybo J."/>
            <person name="Theobald S."/>
            <person name="Brandl J."/>
            <person name="Frisvad J.C."/>
            <person name="Nielsen K.F."/>
            <person name="Lyhne E.K."/>
            <person name="Kogle M.E."/>
            <person name="Kuo A."/>
            <person name="Riley R."/>
            <person name="Clum A."/>
            <person name="Nolan M."/>
            <person name="Lipzen A."/>
            <person name="Salamov A."/>
            <person name="Henrissat B."/>
            <person name="Wiebenga A."/>
            <person name="De vries R.P."/>
            <person name="Grigoriev I.V."/>
            <person name="Mortensen U.H."/>
            <person name="Andersen M.R."/>
            <person name="Baker S.E."/>
        </authorList>
    </citation>
    <scope>NUCLEOTIDE SEQUENCE [LARGE SCALE GENOMIC DNA]</scope>
    <source>
        <strain evidence="8 9">CBS 101889</strain>
    </source>
</reference>
<evidence type="ECO:0000256" key="1">
    <source>
        <dbReference type="ARBA" id="ARBA00001974"/>
    </source>
</evidence>
<keyword evidence="5" id="KW-0521">NADP</keyword>
<dbReference type="RefSeq" id="XP_025548433.1">
    <property type="nucleotide sequence ID" value="XM_025697212.1"/>
</dbReference>
<dbReference type="InterPro" id="IPR036188">
    <property type="entry name" value="FAD/NAD-bd_sf"/>
</dbReference>
<dbReference type="EMBL" id="KZ824305">
    <property type="protein sequence ID" value="RAL09279.1"/>
    <property type="molecule type" value="Genomic_DNA"/>
</dbReference>
<dbReference type="STRING" id="1450537.A0A395HP72"/>
<dbReference type="GO" id="GO:0004497">
    <property type="term" value="F:monooxygenase activity"/>
    <property type="evidence" value="ECO:0007669"/>
    <property type="project" value="UniProtKB-KW"/>
</dbReference>
<dbReference type="VEuPathDB" id="FungiDB:BO97DRAFT_427550"/>
<name>A0A395HP72_ASPHC</name>
<organism evidence="8 9">
    <name type="scientific">Aspergillus homomorphus (strain CBS 101889)</name>
    <dbReference type="NCBI Taxonomy" id="1450537"/>
    <lineage>
        <taxon>Eukaryota</taxon>
        <taxon>Fungi</taxon>
        <taxon>Dikarya</taxon>
        <taxon>Ascomycota</taxon>
        <taxon>Pezizomycotina</taxon>
        <taxon>Eurotiomycetes</taxon>
        <taxon>Eurotiomycetidae</taxon>
        <taxon>Eurotiales</taxon>
        <taxon>Aspergillaceae</taxon>
        <taxon>Aspergillus</taxon>
        <taxon>Aspergillus subgen. Circumdati</taxon>
    </lineage>
</organism>
<keyword evidence="9" id="KW-1185">Reference proteome</keyword>
<sequence length="115" mass="13150">MVTAGFPNLFFTYGPQSPTARANGPVISEIQSEWIIKTMLFMREQGPATIDARPEMEAEWARRTNEACYRTLLSRNQITWYMGSNVPGKRRKALNYMGGLPKYQGFLEECHSILN</sequence>
<dbReference type="PANTHER" id="PTHR43098">
    <property type="entry name" value="L-ORNITHINE N(5)-MONOOXYGENASE-RELATED"/>
    <property type="match status" value="1"/>
</dbReference>
<dbReference type="Gene3D" id="3.50.50.60">
    <property type="entry name" value="FAD/NAD(P)-binding domain"/>
    <property type="match status" value="1"/>
</dbReference>
<dbReference type="Proteomes" id="UP000248961">
    <property type="component" value="Unassembled WGS sequence"/>
</dbReference>